<dbReference type="InterPro" id="IPR023099">
    <property type="entry name" value="Glyco_hydro_46_N"/>
</dbReference>
<dbReference type="AlphaFoldDB" id="A0A507D6X3"/>
<dbReference type="PANTHER" id="PTHR23048:SF0">
    <property type="entry name" value="CALMODULIN LIKE 3"/>
    <property type="match status" value="1"/>
</dbReference>
<evidence type="ECO:0000313" key="7">
    <source>
        <dbReference type="Proteomes" id="UP000317494"/>
    </source>
</evidence>
<dbReference type="EMBL" id="QEAM01000083">
    <property type="protein sequence ID" value="TPX47196.1"/>
    <property type="molecule type" value="Genomic_DNA"/>
</dbReference>
<proteinExistence type="predicted"/>
<keyword evidence="3" id="KW-0812">Transmembrane</keyword>
<keyword evidence="7" id="KW-1185">Reference proteome</keyword>
<evidence type="ECO:0000259" key="4">
    <source>
        <dbReference type="PROSITE" id="PS50222"/>
    </source>
</evidence>
<dbReference type="InterPro" id="IPR011992">
    <property type="entry name" value="EF-hand-dom_pair"/>
</dbReference>
<dbReference type="Proteomes" id="UP000317494">
    <property type="component" value="Unassembled WGS sequence"/>
</dbReference>
<dbReference type="EMBL" id="QEAN01000037">
    <property type="protein sequence ID" value="TPX52390.1"/>
    <property type="molecule type" value="Genomic_DNA"/>
</dbReference>
<dbReference type="InterPro" id="IPR023346">
    <property type="entry name" value="Lysozyme-like_dom_sf"/>
</dbReference>
<dbReference type="InterPro" id="IPR002048">
    <property type="entry name" value="EF_hand_dom"/>
</dbReference>
<keyword evidence="2" id="KW-0106">Calcium</keyword>
<dbReference type="GO" id="GO:0016977">
    <property type="term" value="F:chitosanase activity"/>
    <property type="evidence" value="ECO:0007669"/>
    <property type="project" value="InterPro"/>
</dbReference>
<reference evidence="7 8" key="1">
    <citation type="journal article" date="2019" name="Sci. Rep.">
        <title>Comparative genomics of chytrid fungi reveal insights into the obligate biotrophic and pathogenic lifestyle of Synchytrium endobioticum.</title>
        <authorList>
            <person name="van de Vossenberg B.T.L.H."/>
            <person name="Warris S."/>
            <person name="Nguyen H.D.T."/>
            <person name="van Gent-Pelzer M.P.E."/>
            <person name="Joly D.L."/>
            <person name="van de Geest H.C."/>
            <person name="Bonants P.J.M."/>
            <person name="Smith D.S."/>
            <person name="Levesque C.A."/>
            <person name="van der Lee T.A.J."/>
        </authorList>
    </citation>
    <scope>NUCLEOTIDE SEQUENCE [LARGE SCALE GENOMIC DNA]</scope>
    <source>
        <strain evidence="5 8">LEV6574</strain>
        <strain evidence="6 7">MB42</strain>
    </source>
</reference>
<dbReference type="SMR" id="A0A507D6X3"/>
<evidence type="ECO:0000256" key="2">
    <source>
        <dbReference type="ARBA" id="ARBA00022837"/>
    </source>
</evidence>
<evidence type="ECO:0000313" key="8">
    <source>
        <dbReference type="Proteomes" id="UP000320475"/>
    </source>
</evidence>
<feature type="domain" description="EF-hand" evidence="4">
    <location>
        <begin position="85"/>
        <end position="120"/>
    </location>
</feature>
<dbReference type="InterPro" id="IPR050230">
    <property type="entry name" value="CALM/Myosin/TropC-like"/>
</dbReference>
<dbReference type="GO" id="GO:0016460">
    <property type="term" value="C:myosin II complex"/>
    <property type="evidence" value="ECO:0007669"/>
    <property type="project" value="TreeGrafter"/>
</dbReference>
<dbReference type="PROSITE" id="PS00018">
    <property type="entry name" value="EF_HAND_1"/>
    <property type="match status" value="1"/>
</dbReference>
<feature type="transmembrane region" description="Helical" evidence="3">
    <location>
        <begin position="508"/>
        <end position="532"/>
    </location>
</feature>
<keyword evidence="1" id="KW-0677">Repeat</keyword>
<dbReference type="GO" id="GO:0005576">
    <property type="term" value="C:extracellular region"/>
    <property type="evidence" value="ECO:0007669"/>
    <property type="project" value="InterPro"/>
</dbReference>
<dbReference type="Proteomes" id="UP000320475">
    <property type="component" value="Unassembled WGS sequence"/>
</dbReference>
<dbReference type="GO" id="GO:0005975">
    <property type="term" value="P:carbohydrate metabolic process"/>
    <property type="evidence" value="ECO:0007669"/>
    <property type="project" value="InterPro"/>
</dbReference>
<dbReference type="STRING" id="286115.A0A507D6X3"/>
<dbReference type="Pfam" id="PF13833">
    <property type="entry name" value="EF-hand_8"/>
    <property type="match status" value="1"/>
</dbReference>
<dbReference type="Gene3D" id="1.20.141.10">
    <property type="entry name" value="Chitosanase, subunit A, domain 1"/>
    <property type="match status" value="1"/>
</dbReference>
<dbReference type="Pfam" id="PF01374">
    <property type="entry name" value="Glyco_hydro_46"/>
    <property type="match status" value="1"/>
</dbReference>
<dbReference type="SUPFAM" id="SSF53955">
    <property type="entry name" value="Lysozyme-like"/>
    <property type="match status" value="1"/>
</dbReference>
<dbReference type="Gene3D" id="3.30.386.10">
    <property type="entry name" value="Chitosanase, subunit A, domain 2"/>
    <property type="match status" value="1"/>
</dbReference>
<name>A0A507D6X3_9FUNG</name>
<dbReference type="Pfam" id="PF13499">
    <property type="entry name" value="EF-hand_7"/>
    <property type="match status" value="1"/>
</dbReference>
<dbReference type="SMART" id="SM00054">
    <property type="entry name" value="EFh"/>
    <property type="match status" value="2"/>
</dbReference>
<dbReference type="Gene3D" id="1.10.238.10">
    <property type="entry name" value="EF-hand"/>
    <property type="match status" value="2"/>
</dbReference>
<accession>A0A507D6X3</accession>
<sequence length="566" mass="62237">MSDTLSVAQERQEAVESFKVFAGRGSHGTIGIKELMHAMRSVGLNPSEAEVSALINEVDTSGRGHVTEEQFVAMMQRRAKDFQVEDEREFKAAFNMFDLDQDGRISTLELRTTIMKFGNDISDVDAEELVRENDVDGDGQLDLFLLLCEYVIKVGLCGDVGCFSSPLFYSSQVMSPKKSDFAYHQCQGYQAPHNRVHQHYGSFFNWQTVKMSSHTAINEKRGLNSLRARIQRRAAGDVTNTLSYPCGKSIAQALTNVFENSDFNFHFDYCENIHDGRGYTAGIVGFTTATHDAFGVITNFTNLVSPNAFTQYYGTLQALNTTGSSSTSGLSGFCDAWSQTAATSVVFREVQVNATDQLYYIPSQALATSIGLTMPLSFGQLYDAAIQHGTENDPDSLPSMAAKTTAYMNSINQPGTPAQGADEKLWMQSFMNVRIQTLQNPSNKATQAAWSQSVTRVKSYQYAANNNQWNFGNVSLKALDNGGSVITVNCDPDLWTRFVPTPSGRSNAGLIIGVVIATLAVVVVAGVGFFWWKRRRNNFTKSPYGSQYGLSDMNRSNSSNAINHAG</sequence>
<dbReference type="GO" id="GO:0005509">
    <property type="term" value="F:calcium ion binding"/>
    <property type="evidence" value="ECO:0007669"/>
    <property type="project" value="InterPro"/>
</dbReference>
<dbReference type="PANTHER" id="PTHR23048">
    <property type="entry name" value="MYOSIN LIGHT CHAIN 1, 3"/>
    <property type="match status" value="1"/>
</dbReference>
<evidence type="ECO:0000313" key="5">
    <source>
        <dbReference type="EMBL" id="TPX47196.1"/>
    </source>
</evidence>
<dbReference type="InterPro" id="IPR000400">
    <property type="entry name" value="Glyco_hydro_46"/>
</dbReference>
<dbReference type="InterPro" id="IPR018247">
    <property type="entry name" value="EF_Hand_1_Ca_BS"/>
</dbReference>
<dbReference type="PROSITE" id="PS50222">
    <property type="entry name" value="EF_HAND_2"/>
    <property type="match status" value="2"/>
</dbReference>
<organism evidence="5 8">
    <name type="scientific">Synchytrium endobioticum</name>
    <dbReference type="NCBI Taxonomy" id="286115"/>
    <lineage>
        <taxon>Eukaryota</taxon>
        <taxon>Fungi</taxon>
        <taxon>Fungi incertae sedis</taxon>
        <taxon>Chytridiomycota</taxon>
        <taxon>Chytridiomycota incertae sedis</taxon>
        <taxon>Chytridiomycetes</taxon>
        <taxon>Synchytriales</taxon>
        <taxon>Synchytriaceae</taxon>
        <taxon>Synchytrium</taxon>
    </lineage>
</organism>
<gene>
    <name evidence="5" type="ORF">SeLEV6574_g02803</name>
    <name evidence="6" type="ORF">SeMB42_g01441</name>
</gene>
<feature type="domain" description="EF-hand" evidence="4">
    <location>
        <begin position="46"/>
        <end position="81"/>
    </location>
</feature>
<dbReference type="CDD" id="cd00051">
    <property type="entry name" value="EFh"/>
    <property type="match status" value="2"/>
</dbReference>
<evidence type="ECO:0000313" key="6">
    <source>
        <dbReference type="EMBL" id="TPX52390.1"/>
    </source>
</evidence>
<dbReference type="SUPFAM" id="SSF47473">
    <property type="entry name" value="EF-hand"/>
    <property type="match status" value="1"/>
</dbReference>
<dbReference type="OrthoDB" id="76114at2759"/>
<dbReference type="VEuPathDB" id="FungiDB:SeMB42_g01441"/>
<comment type="caution">
    <text evidence="5">The sequence shown here is derived from an EMBL/GenBank/DDBJ whole genome shotgun (WGS) entry which is preliminary data.</text>
</comment>
<evidence type="ECO:0000256" key="3">
    <source>
        <dbReference type="SAM" id="Phobius"/>
    </source>
</evidence>
<dbReference type="FunFam" id="1.10.238.10:FF:000178">
    <property type="entry name" value="Calmodulin-2 A"/>
    <property type="match status" value="1"/>
</dbReference>
<evidence type="ECO:0000256" key="1">
    <source>
        <dbReference type="ARBA" id="ARBA00022737"/>
    </source>
</evidence>
<protein>
    <submittedName>
        <fullName evidence="5">Chitosanase</fullName>
    </submittedName>
</protein>
<keyword evidence="3" id="KW-1133">Transmembrane helix</keyword>
<keyword evidence="3" id="KW-0472">Membrane</keyword>